<feature type="transmembrane region" description="Helical" evidence="6">
    <location>
        <begin position="318"/>
        <end position="337"/>
    </location>
</feature>
<keyword evidence="5" id="KW-0325">Glycoprotein</keyword>
<evidence type="ECO:0000256" key="2">
    <source>
        <dbReference type="ARBA" id="ARBA00022771"/>
    </source>
</evidence>
<dbReference type="SMART" id="SM00744">
    <property type="entry name" value="RINGv"/>
    <property type="match status" value="1"/>
</dbReference>
<evidence type="ECO:0000256" key="3">
    <source>
        <dbReference type="ARBA" id="ARBA00022833"/>
    </source>
</evidence>
<dbReference type="AlphaFoldDB" id="A0A8J2VTV9"/>
<evidence type="ECO:0000256" key="6">
    <source>
        <dbReference type="SAM" id="Phobius"/>
    </source>
</evidence>
<dbReference type="EMBL" id="CAKASE010000066">
    <property type="protein sequence ID" value="CAG9570807.1"/>
    <property type="molecule type" value="Genomic_DNA"/>
</dbReference>
<feature type="domain" description="RING-CH-type" evidence="7">
    <location>
        <begin position="423"/>
        <end position="487"/>
    </location>
</feature>
<dbReference type="SUPFAM" id="SSF57850">
    <property type="entry name" value="RING/U-box"/>
    <property type="match status" value="1"/>
</dbReference>
<feature type="transmembrane region" description="Helical" evidence="6">
    <location>
        <begin position="133"/>
        <end position="152"/>
    </location>
</feature>
<feature type="transmembrane region" description="Helical" evidence="6">
    <location>
        <begin position="503"/>
        <end position="524"/>
    </location>
</feature>
<feature type="transmembrane region" description="Helical" evidence="6">
    <location>
        <begin position="52"/>
        <end position="79"/>
    </location>
</feature>
<keyword evidence="6" id="KW-1133">Transmembrane helix</keyword>
<keyword evidence="2" id="KW-0863">Zinc-finger</keyword>
<feature type="transmembrane region" description="Helical" evidence="6">
    <location>
        <begin position="357"/>
        <end position="379"/>
    </location>
</feature>
<dbReference type="OrthoDB" id="2154780at2759"/>
<dbReference type="InterPro" id="IPR041161">
    <property type="entry name" value="EGF_Tenascin"/>
</dbReference>
<evidence type="ECO:0000256" key="1">
    <source>
        <dbReference type="ARBA" id="ARBA00022723"/>
    </source>
</evidence>
<feature type="transmembrane region" description="Helical" evidence="6">
    <location>
        <begin position="536"/>
        <end position="559"/>
    </location>
</feature>
<feature type="transmembrane region" description="Helical" evidence="6">
    <location>
        <begin position="226"/>
        <end position="248"/>
    </location>
</feature>
<evidence type="ECO:0000259" key="7">
    <source>
        <dbReference type="PROSITE" id="PS51292"/>
    </source>
</evidence>
<keyword evidence="6" id="KW-0812">Transmembrane</keyword>
<feature type="transmembrane region" description="Helical" evidence="6">
    <location>
        <begin position="100"/>
        <end position="121"/>
    </location>
</feature>
<feature type="transmembrane region" description="Helical" evidence="6">
    <location>
        <begin position="185"/>
        <end position="206"/>
    </location>
</feature>
<proteinExistence type="predicted"/>
<accession>A0A8J2VTV9</accession>
<evidence type="ECO:0000313" key="8">
    <source>
        <dbReference type="EMBL" id="CAG9570807.1"/>
    </source>
</evidence>
<keyword evidence="9" id="KW-1185">Reference proteome</keyword>
<gene>
    <name evidence="8" type="ORF">DCHRY22_LOCUS9474</name>
</gene>
<dbReference type="PANTHER" id="PTHR20893">
    <property type="entry name" value="LD08641P"/>
    <property type="match status" value="1"/>
</dbReference>
<dbReference type="CDD" id="cd16495">
    <property type="entry name" value="RING_CH-C4HC3_MARCH"/>
    <property type="match status" value="1"/>
</dbReference>
<comment type="caution">
    <text evidence="8">The sequence shown here is derived from an EMBL/GenBank/DDBJ whole genome shotgun (WGS) entry which is preliminary data.</text>
</comment>
<evidence type="ECO:0000256" key="4">
    <source>
        <dbReference type="ARBA" id="ARBA00023157"/>
    </source>
</evidence>
<dbReference type="InterPro" id="IPR011016">
    <property type="entry name" value="Znf_RING-CH"/>
</dbReference>
<protein>
    <submittedName>
        <fullName evidence="8">(African queen) hypothetical protein</fullName>
    </submittedName>
</protein>
<dbReference type="GO" id="GO:0008270">
    <property type="term" value="F:zinc ion binding"/>
    <property type="evidence" value="ECO:0007669"/>
    <property type="project" value="UniProtKB-KW"/>
</dbReference>
<keyword evidence="3" id="KW-0862">Zinc</keyword>
<organism evidence="8 9">
    <name type="scientific">Danaus chrysippus</name>
    <name type="common">African queen</name>
    <dbReference type="NCBI Taxonomy" id="151541"/>
    <lineage>
        <taxon>Eukaryota</taxon>
        <taxon>Metazoa</taxon>
        <taxon>Ecdysozoa</taxon>
        <taxon>Arthropoda</taxon>
        <taxon>Hexapoda</taxon>
        <taxon>Insecta</taxon>
        <taxon>Pterygota</taxon>
        <taxon>Neoptera</taxon>
        <taxon>Endopterygota</taxon>
        <taxon>Lepidoptera</taxon>
        <taxon>Glossata</taxon>
        <taxon>Ditrysia</taxon>
        <taxon>Papilionoidea</taxon>
        <taxon>Nymphalidae</taxon>
        <taxon>Danainae</taxon>
        <taxon>Danaini</taxon>
        <taxon>Danaina</taxon>
        <taxon>Danaus</taxon>
        <taxon>Anosia</taxon>
    </lineage>
</organism>
<dbReference type="Proteomes" id="UP000789524">
    <property type="component" value="Unassembled WGS sequence"/>
</dbReference>
<evidence type="ECO:0000256" key="5">
    <source>
        <dbReference type="ARBA" id="ARBA00023180"/>
    </source>
</evidence>
<keyword evidence="6" id="KW-0472">Membrane</keyword>
<dbReference type="Pfam" id="PF12906">
    <property type="entry name" value="RINGv"/>
    <property type="match status" value="1"/>
</dbReference>
<dbReference type="PANTHER" id="PTHR20893:SF2">
    <property type="entry name" value="LD08641P"/>
    <property type="match status" value="1"/>
</dbReference>
<keyword evidence="1" id="KW-0479">Metal-binding</keyword>
<dbReference type="PROSITE" id="PS51292">
    <property type="entry name" value="ZF_RING_CH"/>
    <property type="match status" value="1"/>
</dbReference>
<sequence length="606" mass="66773">MRSLLAYYADAVMTAARGTGCALGCSGRGDCMNGTCLCEIRYSGDECAGPNLPYHACIGGVFLMVAFVCAVQLTVCVVTEYKRLKAPTILRACKVTTQKMLYFVAFLASFIRGAYFVSPSAFQEGWATSLLSAYYPLMISGSSLIVCFWAEVSLDQITQLFRGLMSGRQPVVFHLRDIRWERPRFLSKTFLAFATFNVIIYSLLAAEVLATNVADTTAEKKNFYQHVFNGCYAVLLFIVVIFFLLYGVEVYFKLRGEFLKETKVCTIILPRPGPSTAAEGDDVQDTLVAKQGIQTDLSDGGSIDPRSVNLSQLHQSRLGLVSQALMLILIAGFLASETLSEFWKTKVPVVSRNWHDLVFRLAEIGVALWFPCVLWNCMAPERLWLLNPRRLLARQLDDASLADLLANKRPADAKNVETDSLVGSVGSHRDCWICYDSSRQEPLITPCRCTGDVAAVHHDCLSRWLVESAATPDGLKCKVCNTPYIVQETNRVEWERGFTASHWVRTGLCVMAMCGAGGAAWVLVQLFPAPVPRVLAAGAALLICYVAIRFLSVNTVTAYQRAKVSSLRILTEPVDSSETQLSTISKTVTVEIPSKAVLEQALKGDK</sequence>
<keyword evidence="4" id="KW-1015">Disulfide bond</keyword>
<dbReference type="InterPro" id="IPR013083">
    <property type="entry name" value="Znf_RING/FYVE/PHD"/>
</dbReference>
<dbReference type="Gene3D" id="3.30.40.10">
    <property type="entry name" value="Zinc/RING finger domain, C3HC4 (zinc finger)"/>
    <property type="match status" value="1"/>
</dbReference>
<reference evidence="8" key="1">
    <citation type="submission" date="2021-09" db="EMBL/GenBank/DDBJ databases">
        <authorList>
            <person name="Martin H S."/>
        </authorList>
    </citation>
    <scope>NUCLEOTIDE SEQUENCE</scope>
</reference>
<dbReference type="Pfam" id="PF18720">
    <property type="entry name" value="EGF_Tenascin"/>
    <property type="match status" value="1"/>
</dbReference>
<evidence type="ECO:0000313" key="9">
    <source>
        <dbReference type="Proteomes" id="UP000789524"/>
    </source>
</evidence>
<name>A0A8J2VTV9_9NEOP</name>